<dbReference type="AlphaFoldDB" id="A0A6A4PF44"/>
<sequence length="101" mass="11702">MVLVLWALFHQLFQVPMVDMVEAMAMVVTIVMVEITIGRDREMMIATAHKSPQKEHWIMNLVGTLIMSLDRKKIHGFERVVIRMMTRKMIGNDGLNQNFMG</sequence>
<dbReference type="EMBL" id="WOCE01000014">
    <property type="protein sequence ID" value="KAE9599887.1"/>
    <property type="molecule type" value="Genomic_DNA"/>
</dbReference>
<dbReference type="Proteomes" id="UP000447434">
    <property type="component" value="Chromosome 14"/>
</dbReference>
<reference evidence="2" key="1">
    <citation type="journal article" date="2020" name="Nat. Commun.">
        <title>Genome sequence of the cluster root forming white lupin.</title>
        <authorList>
            <person name="Hufnagel B."/>
            <person name="Marques A."/>
            <person name="Soriano A."/>
            <person name="Marques L."/>
            <person name="Divol F."/>
            <person name="Doumas P."/>
            <person name="Sallet E."/>
            <person name="Mancinotti D."/>
            <person name="Carrere S."/>
            <person name="Marande W."/>
            <person name="Arribat S."/>
            <person name="Keller J."/>
            <person name="Huneau C."/>
            <person name="Blein T."/>
            <person name="Aime D."/>
            <person name="Laguerre M."/>
            <person name="Taylor J."/>
            <person name="Schubert V."/>
            <person name="Nelson M."/>
            <person name="Geu-Flores F."/>
            <person name="Crespi M."/>
            <person name="Gallardo-Guerrero K."/>
            <person name="Delaux P.-M."/>
            <person name="Salse J."/>
            <person name="Berges H."/>
            <person name="Guyot R."/>
            <person name="Gouzy J."/>
            <person name="Peret B."/>
        </authorList>
    </citation>
    <scope>NUCLEOTIDE SEQUENCE [LARGE SCALE GENOMIC DNA]</scope>
    <source>
        <strain evidence="2">cv. Amiga</strain>
    </source>
</reference>
<organism evidence="1 2">
    <name type="scientific">Lupinus albus</name>
    <name type="common">White lupine</name>
    <name type="synonym">Lupinus termis</name>
    <dbReference type="NCBI Taxonomy" id="3870"/>
    <lineage>
        <taxon>Eukaryota</taxon>
        <taxon>Viridiplantae</taxon>
        <taxon>Streptophyta</taxon>
        <taxon>Embryophyta</taxon>
        <taxon>Tracheophyta</taxon>
        <taxon>Spermatophyta</taxon>
        <taxon>Magnoliopsida</taxon>
        <taxon>eudicotyledons</taxon>
        <taxon>Gunneridae</taxon>
        <taxon>Pentapetalae</taxon>
        <taxon>rosids</taxon>
        <taxon>fabids</taxon>
        <taxon>Fabales</taxon>
        <taxon>Fabaceae</taxon>
        <taxon>Papilionoideae</taxon>
        <taxon>50 kb inversion clade</taxon>
        <taxon>genistoids sensu lato</taxon>
        <taxon>core genistoids</taxon>
        <taxon>Genisteae</taxon>
        <taxon>Lupinus</taxon>
    </lineage>
</organism>
<name>A0A6A4PF44_LUPAL</name>
<keyword evidence="2" id="KW-1185">Reference proteome</keyword>
<accession>A0A6A4PF44</accession>
<proteinExistence type="predicted"/>
<gene>
    <name evidence="1" type="ORF">Lalb_Chr14g0367121</name>
</gene>
<dbReference type="OrthoDB" id="1792702at2759"/>
<evidence type="ECO:0000313" key="2">
    <source>
        <dbReference type="Proteomes" id="UP000447434"/>
    </source>
</evidence>
<evidence type="ECO:0000313" key="1">
    <source>
        <dbReference type="EMBL" id="KAE9599887.1"/>
    </source>
</evidence>
<comment type="caution">
    <text evidence="1">The sequence shown here is derived from an EMBL/GenBank/DDBJ whole genome shotgun (WGS) entry which is preliminary data.</text>
</comment>
<protein>
    <submittedName>
        <fullName evidence="1">Uncharacterized protein</fullName>
    </submittedName>
</protein>